<evidence type="ECO:0000259" key="5">
    <source>
        <dbReference type="Pfam" id="PF02384"/>
    </source>
</evidence>
<dbReference type="SUPFAM" id="SSF116734">
    <property type="entry name" value="DNA methylase specificity domain"/>
    <property type="match status" value="1"/>
</dbReference>
<dbReference type="InterPro" id="IPR003356">
    <property type="entry name" value="DNA_methylase_A-5"/>
</dbReference>
<keyword evidence="3" id="KW-0238">DNA-binding</keyword>
<keyword evidence="7" id="KW-1185">Reference proteome</keyword>
<feature type="domain" description="Type I restriction modification DNA specificity" evidence="4">
    <location>
        <begin position="501"/>
        <end position="645"/>
    </location>
</feature>
<dbReference type="GO" id="GO:0003677">
    <property type="term" value="F:DNA binding"/>
    <property type="evidence" value="ECO:0007669"/>
    <property type="project" value="UniProtKB-KW"/>
</dbReference>
<proteinExistence type="inferred from homology"/>
<feature type="domain" description="DNA methylase adenine-specific" evidence="5">
    <location>
        <begin position="131"/>
        <end position="452"/>
    </location>
</feature>
<dbReference type="PROSITE" id="PS00092">
    <property type="entry name" value="N6_MTASE"/>
    <property type="match status" value="1"/>
</dbReference>
<accession>A0AA40T065</accession>
<dbReference type="AlphaFoldDB" id="A0AA40T065"/>
<protein>
    <submittedName>
        <fullName evidence="6">N-6 DNA methylase</fullName>
    </submittedName>
</protein>
<dbReference type="SUPFAM" id="SSF53335">
    <property type="entry name" value="S-adenosyl-L-methionine-dependent methyltransferases"/>
    <property type="match status" value="1"/>
</dbReference>
<comment type="caution">
    <text evidence="6">The sequence shown here is derived from an EMBL/GenBank/DDBJ whole genome shotgun (WGS) entry which is preliminary data.</text>
</comment>
<dbReference type="InterPro" id="IPR000055">
    <property type="entry name" value="Restrct_endonuc_typeI_TRD"/>
</dbReference>
<dbReference type="Proteomes" id="UP001165986">
    <property type="component" value="Unassembled WGS sequence"/>
</dbReference>
<dbReference type="Pfam" id="PF02384">
    <property type="entry name" value="N6_Mtase"/>
    <property type="match status" value="1"/>
</dbReference>
<evidence type="ECO:0000256" key="2">
    <source>
        <dbReference type="ARBA" id="ARBA00022747"/>
    </source>
</evidence>
<evidence type="ECO:0000256" key="3">
    <source>
        <dbReference type="ARBA" id="ARBA00023125"/>
    </source>
</evidence>
<dbReference type="Gene3D" id="3.90.220.20">
    <property type="entry name" value="DNA methylase specificity domains"/>
    <property type="match status" value="1"/>
</dbReference>
<dbReference type="PRINTS" id="PR00507">
    <property type="entry name" value="N12N6MTFRASE"/>
</dbReference>
<evidence type="ECO:0000256" key="1">
    <source>
        <dbReference type="ARBA" id="ARBA00010923"/>
    </source>
</evidence>
<evidence type="ECO:0000313" key="6">
    <source>
        <dbReference type="EMBL" id="MBD6618202.1"/>
    </source>
</evidence>
<dbReference type="CDD" id="cd02440">
    <property type="entry name" value="AdoMet_MTases"/>
    <property type="match status" value="1"/>
</dbReference>
<keyword evidence="6" id="KW-0489">Methyltransferase</keyword>
<dbReference type="GO" id="GO:0008170">
    <property type="term" value="F:N-methyltransferase activity"/>
    <property type="evidence" value="ECO:0007669"/>
    <property type="project" value="InterPro"/>
</dbReference>
<dbReference type="GO" id="GO:0032259">
    <property type="term" value="P:methylation"/>
    <property type="evidence" value="ECO:0007669"/>
    <property type="project" value="UniProtKB-KW"/>
</dbReference>
<keyword evidence="2" id="KW-0680">Restriction system</keyword>
<dbReference type="EMBL" id="VJXY01000024">
    <property type="protein sequence ID" value="MBD6618202.1"/>
    <property type="molecule type" value="Genomic_DNA"/>
</dbReference>
<evidence type="ECO:0000313" key="7">
    <source>
        <dbReference type="Proteomes" id="UP001165986"/>
    </source>
</evidence>
<dbReference type="Gene3D" id="3.40.50.150">
    <property type="entry name" value="Vaccinia Virus protein VP39"/>
    <property type="match status" value="1"/>
</dbReference>
<gene>
    <name evidence="6" type="ORF">FNW02_20835</name>
</gene>
<dbReference type="GO" id="GO:0009307">
    <property type="term" value="P:DNA restriction-modification system"/>
    <property type="evidence" value="ECO:0007669"/>
    <property type="project" value="UniProtKB-KW"/>
</dbReference>
<dbReference type="PANTHER" id="PTHR42998">
    <property type="entry name" value="TYPE I RESTRICTION ENZYME HINDVIIP M PROTEIN-RELATED"/>
    <property type="match status" value="1"/>
</dbReference>
<dbReference type="InterPro" id="IPR044946">
    <property type="entry name" value="Restrct_endonuc_typeI_TRD_sf"/>
</dbReference>
<dbReference type="InterPro" id="IPR002052">
    <property type="entry name" value="DNA_methylase_N6_adenine_CS"/>
</dbReference>
<comment type="similarity">
    <text evidence="1">Belongs to the type-I restriction system S methylase family.</text>
</comment>
<dbReference type="PANTHER" id="PTHR42998:SF1">
    <property type="entry name" value="TYPE I RESTRICTION ENZYME HINDI METHYLASE SUBUNIT"/>
    <property type="match status" value="1"/>
</dbReference>
<reference evidence="6" key="1">
    <citation type="submission" date="2019-07" db="EMBL/GenBank/DDBJ databases">
        <title>Toxilogical consequences of a new and cryptic species of cyanobacteria (Komarekiella delphini-convector) recovered from the epidermis of a bottlenose dolphin and 1500 ft. in the air.</title>
        <authorList>
            <person name="Brown A.O."/>
            <person name="Dvorak P."/>
            <person name="Villanueva C.D."/>
            <person name="Foss A.J."/>
            <person name="Garvey A.D."/>
            <person name="Gibson Q.A."/>
            <person name="Johansen J.R."/>
            <person name="Casamatta D.A."/>
        </authorList>
    </citation>
    <scope>NUCLEOTIDE SEQUENCE</scope>
    <source>
        <strain evidence="6">SJRDD-AB1</strain>
    </source>
</reference>
<sequence length="678" mass="76203">MKNRLQNHEQLSLLPSEASEGLDYKEAYRQIRNYLAGQYVGATRDEALLVEVIKCLFCKLYLIKQQLQFDNNDAFLVAKQYRKAFSELRDLLPNLFGTQAIFSHGEELLLDPASITYIDHKLDKINLDNWSRDPFGDAYEIFIGSTIRGQEGQFFTPQNAVELLVSLVNPKSGERFIDPACGAGGFLNAIARSLVNAGVSLNDISNSVFGVDKDNYLVNLAAARLSLVTLSPVNVFCADSLAWVAEGERNFLLKDSLGTFDGVVTNPPFGSRIVSVISNVQKVFELGYKWKTDKKTCKFVRSDILQNSVPPQVLFVERCLSLVKSNGRIGMVVPESLISSKNYRYVINYIREYAYIKAVLGMPESLFKISGKGGTHTKTCLVLFQKKSERELDGGKIRIFMAEAKWCGHDSRGRQLGCDELPEIGRKYHEFLSNIPKKYSHLGYSISDNQIVDNVLAPRYYNPEVNDSLQLLKDTHHLIKFGDLVSSGVITISTGDEVGKLAYGNGDIPFIRTSDISNWEIKVDPKHCISEEIYATYAKKQDVQEGDILMVRDGTYLIGTCAFVTKYDTRIIYQSHLYKLRVTDTSKLSPYLLLAALSSVPVQQQIKSKRFTQDIIDSLGDRINELILPIPKDKLLQGKVTKMVQQAIHERIEARELTRRACLELLGSSVAKFDFNGN</sequence>
<dbReference type="InterPro" id="IPR052916">
    <property type="entry name" value="Type-I_RE_MTase_Subunit"/>
</dbReference>
<keyword evidence="6" id="KW-0808">Transferase</keyword>
<evidence type="ECO:0000259" key="4">
    <source>
        <dbReference type="Pfam" id="PF01420"/>
    </source>
</evidence>
<name>A0AA40T065_9NOST</name>
<dbReference type="InterPro" id="IPR029063">
    <property type="entry name" value="SAM-dependent_MTases_sf"/>
</dbReference>
<dbReference type="Pfam" id="PF01420">
    <property type="entry name" value="Methylase_S"/>
    <property type="match status" value="1"/>
</dbReference>
<organism evidence="6 7">
    <name type="scientific">Komarekiella delphini-convector SJRDD-AB1</name>
    <dbReference type="NCBI Taxonomy" id="2593771"/>
    <lineage>
        <taxon>Bacteria</taxon>
        <taxon>Bacillati</taxon>
        <taxon>Cyanobacteriota</taxon>
        <taxon>Cyanophyceae</taxon>
        <taxon>Nostocales</taxon>
        <taxon>Nostocaceae</taxon>
        <taxon>Komarekiella</taxon>
        <taxon>Komarekiella delphini-convector</taxon>
    </lineage>
</organism>